<dbReference type="Proteomes" id="UP000324222">
    <property type="component" value="Unassembled WGS sequence"/>
</dbReference>
<evidence type="ECO:0000313" key="3">
    <source>
        <dbReference type="Proteomes" id="UP000324222"/>
    </source>
</evidence>
<organism evidence="2 3">
    <name type="scientific">Portunus trituberculatus</name>
    <name type="common">Swimming crab</name>
    <name type="synonym">Neptunus trituberculatus</name>
    <dbReference type="NCBI Taxonomy" id="210409"/>
    <lineage>
        <taxon>Eukaryota</taxon>
        <taxon>Metazoa</taxon>
        <taxon>Ecdysozoa</taxon>
        <taxon>Arthropoda</taxon>
        <taxon>Crustacea</taxon>
        <taxon>Multicrustacea</taxon>
        <taxon>Malacostraca</taxon>
        <taxon>Eumalacostraca</taxon>
        <taxon>Eucarida</taxon>
        <taxon>Decapoda</taxon>
        <taxon>Pleocyemata</taxon>
        <taxon>Brachyura</taxon>
        <taxon>Eubrachyura</taxon>
        <taxon>Portunoidea</taxon>
        <taxon>Portunidae</taxon>
        <taxon>Portuninae</taxon>
        <taxon>Portunus</taxon>
    </lineage>
</organism>
<gene>
    <name evidence="2" type="ORF">E2C01_090738</name>
</gene>
<feature type="compositionally biased region" description="Polar residues" evidence="1">
    <location>
        <begin position="122"/>
        <end position="133"/>
    </location>
</feature>
<dbReference type="EMBL" id="VSRR010102556">
    <property type="protein sequence ID" value="MPC95522.1"/>
    <property type="molecule type" value="Genomic_DNA"/>
</dbReference>
<proteinExistence type="predicted"/>
<name>A0A5B7JHE5_PORTR</name>
<reference evidence="2 3" key="1">
    <citation type="submission" date="2019-05" db="EMBL/GenBank/DDBJ databases">
        <title>Another draft genome of Portunus trituberculatus and its Hox gene families provides insights of decapod evolution.</title>
        <authorList>
            <person name="Jeong J.-H."/>
            <person name="Song I."/>
            <person name="Kim S."/>
            <person name="Choi T."/>
            <person name="Kim D."/>
            <person name="Ryu S."/>
            <person name="Kim W."/>
        </authorList>
    </citation>
    <scope>NUCLEOTIDE SEQUENCE [LARGE SCALE GENOMIC DNA]</scope>
    <source>
        <tissue evidence="2">Muscle</tissue>
    </source>
</reference>
<comment type="caution">
    <text evidence="2">The sequence shown here is derived from an EMBL/GenBank/DDBJ whole genome shotgun (WGS) entry which is preliminary data.</text>
</comment>
<feature type="region of interest" description="Disordered" evidence="1">
    <location>
        <begin position="120"/>
        <end position="142"/>
    </location>
</feature>
<dbReference type="AlphaFoldDB" id="A0A5B7JHE5"/>
<protein>
    <submittedName>
        <fullName evidence="2">Uncharacterized protein</fullName>
    </submittedName>
</protein>
<keyword evidence="3" id="KW-1185">Reference proteome</keyword>
<evidence type="ECO:0000313" key="2">
    <source>
        <dbReference type="EMBL" id="MPC95522.1"/>
    </source>
</evidence>
<accession>A0A5B7JHE5</accession>
<sequence length="142" mass="15466">MMGARLREPSIRGRLNMGFNVLSLSSQCIVRCQPVCCRAGSLEGKVRAILGERRAQSLLASSGTQICTRMLVMSDGGAAYWLCGSPCTSLVEGRPQPRLPDIPVLPRVLSTVRTYHCPAPTLTHTPDTRSTQAHVKRDAPHK</sequence>
<evidence type="ECO:0000256" key="1">
    <source>
        <dbReference type="SAM" id="MobiDB-lite"/>
    </source>
</evidence>